<dbReference type="PANTHER" id="PTHR23505:SF79">
    <property type="entry name" value="PROTEIN SPINSTER"/>
    <property type="match status" value="1"/>
</dbReference>
<accession>A0ABY7U1L9</accession>
<dbReference type="InterPro" id="IPR036259">
    <property type="entry name" value="MFS_trans_sf"/>
</dbReference>
<dbReference type="SUPFAM" id="SSF103473">
    <property type="entry name" value="MFS general substrate transporter"/>
    <property type="match status" value="1"/>
</dbReference>
<keyword evidence="9" id="KW-1185">Reference proteome</keyword>
<feature type="transmembrane region" description="Helical" evidence="6">
    <location>
        <begin position="7"/>
        <end position="26"/>
    </location>
</feature>
<feature type="transmembrane region" description="Helical" evidence="6">
    <location>
        <begin position="364"/>
        <end position="388"/>
    </location>
</feature>
<feature type="transmembrane region" description="Helical" evidence="6">
    <location>
        <begin position="272"/>
        <end position="292"/>
    </location>
</feature>
<organism evidence="8 9">
    <name type="scientific">Novosphingobium humi</name>
    <dbReference type="NCBI Taxonomy" id="2282397"/>
    <lineage>
        <taxon>Bacteria</taxon>
        <taxon>Pseudomonadati</taxon>
        <taxon>Pseudomonadota</taxon>
        <taxon>Alphaproteobacteria</taxon>
        <taxon>Sphingomonadales</taxon>
        <taxon>Sphingomonadaceae</taxon>
        <taxon>Novosphingobium</taxon>
    </lineage>
</organism>
<feature type="transmembrane region" description="Helical" evidence="6">
    <location>
        <begin position="230"/>
        <end position="252"/>
    </location>
</feature>
<feature type="transmembrane region" description="Helical" evidence="6">
    <location>
        <begin position="79"/>
        <end position="99"/>
    </location>
</feature>
<dbReference type="CDD" id="cd17328">
    <property type="entry name" value="MFS_spinster_like"/>
    <property type="match status" value="1"/>
</dbReference>
<sequence length="443" mass="46779">MAPYPRAAYGWCVVLILLVVGITSYLDRYLISLLVEPIKADLGISDTGVSFLQGSAFALFYVAFGLPFGALVDRANRRNILVLGILLWSAMTMACGLAQDYRQLFIARAGVGIGEACLAPAAFSLIADYFPPATRGRAMSVYNMANYLGVGASLLVGGLVLRWLGDAPVTVMPLLGAVRTWKAVFFHVGLPGVALAFIMLVVREAPRMGAAADDKPGFAAFLAHLRGHRAAYLAVYLASAMTAFVGLTFAAWGPSFFIRSFGMKPMAVGLMLGPVNAVAGALGCLASGWISDRVVARGRPGGRFLVQLFWWPLALVGLLLLAWAPGRGVALAAIALITFGSGLGLASIAPTLQAITPNRLRGRAISLHFIFSGLLGMGLAPTLIALVTDHIFGTPTALRGALLVVLGPVVLIGLAATILGQRPYERARRALSDNQATQMDPTR</sequence>
<dbReference type="RefSeq" id="WP_273619485.1">
    <property type="nucleotide sequence ID" value="NZ_CP117418.1"/>
</dbReference>
<comment type="subcellular location">
    <subcellularLocation>
        <location evidence="1">Membrane</location>
        <topology evidence="1">Multi-pass membrane protein</topology>
    </subcellularLocation>
</comment>
<keyword evidence="4 6" id="KW-1133">Transmembrane helix</keyword>
<keyword evidence="3 6" id="KW-0812">Transmembrane</keyword>
<feature type="transmembrane region" description="Helical" evidence="6">
    <location>
        <begin position="400"/>
        <end position="419"/>
    </location>
</feature>
<keyword evidence="2" id="KW-0813">Transport</keyword>
<evidence type="ECO:0000313" key="9">
    <source>
        <dbReference type="Proteomes" id="UP001218231"/>
    </source>
</evidence>
<protein>
    <submittedName>
        <fullName evidence="8">MFS transporter</fullName>
    </submittedName>
</protein>
<name>A0ABY7U1L9_9SPHN</name>
<dbReference type="EMBL" id="CP117418">
    <property type="protein sequence ID" value="WCT79206.1"/>
    <property type="molecule type" value="Genomic_DNA"/>
</dbReference>
<dbReference type="PROSITE" id="PS50850">
    <property type="entry name" value="MFS"/>
    <property type="match status" value="1"/>
</dbReference>
<keyword evidence="8" id="KW-0614">Plasmid</keyword>
<evidence type="ECO:0000259" key="7">
    <source>
        <dbReference type="PROSITE" id="PS50850"/>
    </source>
</evidence>
<feature type="transmembrane region" description="Helical" evidence="6">
    <location>
        <begin position="147"/>
        <end position="164"/>
    </location>
</feature>
<evidence type="ECO:0000256" key="5">
    <source>
        <dbReference type="ARBA" id="ARBA00023136"/>
    </source>
</evidence>
<dbReference type="Proteomes" id="UP001218231">
    <property type="component" value="Plasmid unnamed1"/>
</dbReference>
<evidence type="ECO:0000313" key="8">
    <source>
        <dbReference type="EMBL" id="WCT79206.1"/>
    </source>
</evidence>
<gene>
    <name evidence="8" type="ORF">PQ457_19575</name>
</gene>
<feature type="transmembrane region" description="Helical" evidence="6">
    <location>
        <begin position="105"/>
        <end position="126"/>
    </location>
</feature>
<evidence type="ECO:0000256" key="6">
    <source>
        <dbReference type="SAM" id="Phobius"/>
    </source>
</evidence>
<feature type="transmembrane region" description="Helical" evidence="6">
    <location>
        <begin position="184"/>
        <end position="202"/>
    </location>
</feature>
<feature type="transmembrane region" description="Helical" evidence="6">
    <location>
        <begin position="330"/>
        <end position="352"/>
    </location>
</feature>
<dbReference type="Pfam" id="PF07690">
    <property type="entry name" value="MFS_1"/>
    <property type="match status" value="1"/>
</dbReference>
<dbReference type="Gene3D" id="1.20.1250.20">
    <property type="entry name" value="MFS general substrate transporter like domains"/>
    <property type="match status" value="2"/>
</dbReference>
<proteinExistence type="predicted"/>
<feature type="transmembrane region" description="Helical" evidence="6">
    <location>
        <begin position="51"/>
        <end position="72"/>
    </location>
</feature>
<evidence type="ECO:0000256" key="4">
    <source>
        <dbReference type="ARBA" id="ARBA00022989"/>
    </source>
</evidence>
<evidence type="ECO:0000256" key="1">
    <source>
        <dbReference type="ARBA" id="ARBA00004141"/>
    </source>
</evidence>
<dbReference type="InterPro" id="IPR044770">
    <property type="entry name" value="MFS_spinster-like"/>
</dbReference>
<feature type="transmembrane region" description="Helical" evidence="6">
    <location>
        <begin position="304"/>
        <end position="324"/>
    </location>
</feature>
<reference evidence="8 9" key="1">
    <citation type="submission" date="2023-02" db="EMBL/GenBank/DDBJ databases">
        <title>Genome sequence of Novosphingobium humi KACC 19094.</title>
        <authorList>
            <person name="Kim S."/>
            <person name="Heo J."/>
            <person name="Kwon S.-W."/>
        </authorList>
    </citation>
    <scope>NUCLEOTIDE SEQUENCE [LARGE SCALE GENOMIC DNA]</scope>
    <source>
        <strain evidence="8 9">KACC 19094</strain>
        <plasmid evidence="8 9">unnamed1</plasmid>
    </source>
</reference>
<dbReference type="PANTHER" id="PTHR23505">
    <property type="entry name" value="SPINSTER"/>
    <property type="match status" value="1"/>
</dbReference>
<dbReference type="InterPro" id="IPR020846">
    <property type="entry name" value="MFS_dom"/>
</dbReference>
<feature type="domain" description="Major facilitator superfamily (MFS) profile" evidence="7">
    <location>
        <begin position="13"/>
        <end position="425"/>
    </location>
</feature>
<geneLocation type="plasmid" evidence="8 9">
    <name>unnamed1</name>
</geneLocation>
<dbReference type="InterPro" id="IPR011701">
    <property type="entry name" value="MFS"/>
</dbReference>
<evidence type="ECO:0000256" key="2">
    <source>
        <dbReference type="ARBA" id="ARBA00022448"/>
    </source>
</evidence>
<keyword evidence="5 6" id="KW-0472">Membrane</keyword>
<evidence type="ECO:0000256" key="3">
    <source>
        <dbReference type="ARBA" id="ARBA00022692"/>
    </source>
</evidence>